<evidence type="ECO:0000313" key="2">
    <source>
        <dbReference type="Proteomes" id="UP000824469"/>
    </source>
</evidence>
<dbReference type="PANTHER" id="PTHR14212:SF0">
    <property type="entry name" value="U4_U6 SMALL NUCLEAR RIBONUCLEOPROTEIN PRP3"/>
    <property type="match status" value="1"/>
</dbReference>
<dbReference type="GO" id="GO:0000398">
    <property type="term" value="P:mRNA splicing, via spliceosome"/>
    <property type="evidence" value="ECO:0007669"/>
    <property type="project" value="InterPro"/>
</dbReference>
<reference evidence="1 2" key="1">
    <citation type="journal article" date="2021" name="Nat. Plants">
        <title>The Taxus genome provides insights into paclitaxel biosynthesis.</title>
        <authorList>
            <person name="Xiong X."/>
            <person name="Gou J."/>
            <person name="Liao Q."/>
            <person name="Li Y."/>
            <person name="Zhou Q."/>
            <person name="Bi G."/>
            <person name="Li C."/>
            <person name="Du R."/>
            <person name="Wang X."/>
            <person name="Sun T."/>
            <person name="Guo L."/>
            <person name="Liang H."/>
            <person name="Lu P."/>
            <person name="Wu Y."/>
            <person name="Zhang Z."/>
            <person name="Ro D.K."/>
            <person name="Shang Y."/>
            <person name="Huang S."/>
            <person name="Yan J."/>
        </authorList>
    </citation>
    <scope>NUCLEOTIDE SEQUENCE [LARGE SCALE GENOMIC DNA]</scope>
    <source>
        <strain evidence="1">Ta-2019</strain>
    </source>
</reference>
<comment type="caution">
    <text evidence="1">The sequence shown here is derived from an EMBL/GenBank/DDBJ whole genome shotgun (WGS) entry which is preliminary data.</text>
</comment>
<proteinExistence type="predicted"/>
<protein>
    <submittedName>
        <fullName evidence="1">Uncharacterized protein</fullName>
    </submittedName>
</protein>
<dbReference type="GO" id="GO:0046540">
    <property type="term" value="C:U4/U6 x U5 tri-snRNP complex"/>
    <property type="evidence" value="ECO:0007669"/>
    <property type="project" value="InterPro"/>
</dbReference>
<feature type="non-terminal residue" evidence="1">
    <location>
        <position position="1"/>
    </location>
</feature>
<evidence type="ECO:0000313" key="1">
    <source>
        <dbReference type="EMBL" id="KAH9309581.1"/>
    </source>
</evidence>
<dbReference type="InterPro" id="IPR027104">
    <property type="entry name" value="Prp3"/>
</dbReference>
<organism evidence="1 2">
    <name type="scientific">Taxus chinensis</name>
    <name type="common">Chinese yew</name>
    <name type="synonym">Taxus wallichiana var. chinensis</name>
    <dbReference type="NCBI Taxonomy" id="29808"/>
    <lineage>
        <taxon>Eukaryota</taxon>
        <taxon>Viridiplantae</taxon>
        <taxon>Streptophyta</taxon>
        <taxon>Embryophyta</taxon>
        <taxon>Tracheophyta</taxon>
        <taxon>Spermatophyta</taxon>
        <taxon>Pinopsida</taxon>
        <taxon>Pinidae</taxon>
        <taxon>Conifers II</taxon>
        <taxon>Cupressales</taxon>
        <taxon>Taxaceae</taxon>
        <taxon>Taxus</taxon>
    </lineage>
</organism>
<keyword evidence="2" id="KW-1185">Reference proteome</keyword>
<dbReference type="EMBL" id="JAHRHJ020000007">
    <property type="protein sequence ID" value="KAH9309581.1"/>
    <property type="molecule type" value="Genomic_DNA"/>
</dbReference>
<dbReference type="AlphaFoldDB" id="A0AA38FS83"/>
<name>A0AA38FS83_TAXCH</name>
<dbReference type="Proteomes" id="UP000824469">
    <property type="component" value="Unassembled WGS sequence"/>
</dbReference>
<gene>
    <name evidence="1" type="ORF">KI387_037492</name>
</gene>
<accession>A0AA38FS83</accession>
<sequence>LVRLLGKASTDGNASTIGKGGILSLDALAKAKKALQIQKDLSEKLKKLPQLNKYAGTSSIATSSSTTALTVGEVSLKSPASTSSSVPVAMKNSATVQSKAYVLASMSASMPISAGNMNFAPRMTGVGGHANISNYEAVKRAQKLVARMGFHQDTESMSFFIMFPGQMSDEFGTAGQQKPAKAPILRLDAQGREIDENGNVINKPKITNLSTIVLIPCSQKIPENKGNNIVSSALISLFCNV</sequence>
<dbReference type="PANTHER" id="PTHR14212">
    <property type="entry name" value="U4/U6-ASSOCIATED RNA SPLICING FACTOR-RELATED"/>
    <property type="match status" value="1"/>
</dbReference>